<accession>A0A2C8AXR7</accession>
<dbReference type="EMBL" id="LT618793">
    <property type="protein sequence ID" value="SCQ78089.1"/>
    <property type="molecule type" value="Genomic_DNA"/>
</dbReference>
<organism evidence="2">
    <name type="scientific">Propionibacterium freudenreichii</name>
    <dbReference type="NCBI Taxonomy" id="1744"/>
    <lineage>
        <taxon>Bacteria</taxon>
        <taxon>Bacillati</taxon>
        <taxon>Actinomycetota</taxon>
        <taxon>Actinomycetes</taxon>
        <taxon>Propionibacteriales</taxon>
        <taxon>Propionibacteriaceae</taxon>
        <taxon>Propionibacterium</taxon>
    </lineage>
</organism>
<evidence type="ECO:0000313" key="2">
    <source>
        <dbReference type="EMBL" id="SBN38608.1"/>
    </source>
</evidence>
<reference evidence="2" key="1">
    <citation type="submission" date="2016-05" db="EMBL/GenBank/DDBJ databases">
        <authorList>
            <person name="Lavstsen T."/>
            <person name="Jespersen J.S."/>
        </authorList>
    </citation>
    <scope>NUCLEOTIDE SEQUENCE</scope>
    <source>
        <strain evidence="2">PFRJS10</strain>
    </source>
</reference>
<sequence length="176" mass="19067">MVRAMSVAFKQYRGADRRAWGISDSAHAGGSVRALPGTHAQGDADPDGRPHRDGTALCVPSGWPESVSAPGTQRMESDAVGFLLDCCPPDYRAYPLLRREPVVLARFAADQVEGQLRSTRKALSQARVGLGEVVGPEVLDGAVSMLESEESRLIRLRRAVALVEEALRGKVFMRKL</sequence>
<dbReference type="EMBL" id="LT576035">
    <property type="protein sequence ID" value="SBN38608.1"/>
    <property type="molecule type" value="Genomic_DNA"/>
</dbReference>
<dbReference type="AlphaFoldDB" id="A0A2C8AXR7"/>
<evidence type="ECO:0000313" key="4">
    <source>
        <dbReference type="Proteomes" id="UP000250080"/>
    </source>
</evidence>
<evidence type="ECO:0000256" key="1">
    <source>
        <dbReference type="SAM" id="MobiDB-lite"/>
    </source>
</evidence>
<proteinExistence type="predicted"/>
<feature type="region of interest" description="Disordered" evidence="1">
    <location>
        <begin position="31"/>
        <end position="54"/>
    </location>
</feature>
<reference evidence="3 4" key="2">
    <citation type="submission" date="2016-09" db="EMBL/GenBank/DDBJ databases">
        <authorList>
            <person name="Laine KS P."/>
        </authorList>
    </citation>
    <scope>NUCLEOTIDE SEQUENCE [LARGE SCALE GENOMIC DNA]</scope>
    <source>
        <strain evidence="3">PFRJS-23</strain>
    </source>
</reference>
<dbReference type="RefSeq" id="WP_143828481.1">
    <property type="nucleotide sequence ID" value="NZ_CCYQ01000022.1"/>
</dbReference>
<protein>
    <submittedName>
        <fullName evidence="2">Uncharacterized protein</fullName>
    </submittedName>
</protein>
<evidence type="ECO:0000313" key="3">
    <source>
        <dbReference type="EMBL" id="SCQ78089.1"/>
    </source>
</evidence>
<dbReference type="Proteomes" id="UP000250080">
    <property type="component" value="Chromosome I"/>
</dbReference>
<name>A0A2C8AXR7_9ACTN</name>
<gene>
    <name evidence="2" type="ORF">PFR_JS10_965</name>
    <name evidence="3" type="ORF">PFR_JS23_992</name>
</gene>